<reference evidence="3" key="1">
    <citation type="journal article" date="2019" name="Int. J. Syst. Evol. Microbiol.">
        <title>The Global Catalogue of Microorganisms (GCM) 10K type strain sequencing project: providing services to taxonomists for standard genome sequencing and annotation.</title>
        <authorList>
            <consortium name="The Broad Institute Genomics Platform"/>
            <consortium name="The Broad Institute Genome Sequencing Center for Infectious Disease"/>
            <person name="Wu L."/>
            <person name="Ma J."/>
        </authorList>
    </citation>
    <scope>NUCLEOTIDE SEQUENCE [LARGE SCALE GENOMIC DNA]</scope>
    <source>
        <strain evidence="3">JCM 17933</strain>
    </source>
</reference>
<gene>
    <name evidence="2" type="ORF">GCM10023191_052050</name>
</gene>
<dbReference type="InterPro" id="IPR037205">
    <property type="entry name" value="ChaB_sf"/>
</dbReference>
<dbReference type="SUPFAM" id="SSF140376">
    <property type="entry name" value="ChaB-like"/>
    <property type="match status" value="1"/>
</dbReference>
<dbReference type="Pfam" id="PF06150">
    <property type="entry name" value="ChaB"/>
    <property type="match status" value="1"/>
</dbReference>
<feature type="compositionally biased region" description="Basic and acidic residues" evidence="1">
    <location>
        <begin position="131"/>
        <end position="141"/>
    </location>
</feature>
<sequence length="141" mass="15249">MPKTTRKGTAKPSELPDTIKRSDAKAQRTFAKAHDSAVAQYGEGQRAHRVAYGALKHTHEKVGDHWEPKNKGAKGPSDEQSAGGRYTSLPSAGGVDANASKEHLYDLARRMDVPGRSRMSKGELVQALQKANDRATAKARS</sequence>
<evidence type="ECO:0000256" key="1">
    <source>
        <dbReference type="SAM" id="MobiDB-lite"/>
    </source>
</evidence>
<protein>
    <submittedName>
        <fullName evidence="2">ChaB family protein</fullName>
    </submittedName>
</protein>
<feature type="compositionally biased region" description="Basic and acidic residues" evidence="1">
    <location>
        <begin position="17"/>
        <end position="26"/>
    </location>
</feature>
<comment type="caution">
    <text evidence="2">The sequence shown here is derived from an EMBL/GenBank/DDBJ whole genome shotgun (WGS) entry which is preliminary data.</text>
</comment>
<name>A0ABP8QGG5_9ACTN</name>
<evidence type="ECO:0000313" key="2">
    <source>
        <dbReference type="EMBL" id="GAA4501652.1"/>
    </source>
</evidence>
<accession>A0ABP8QGG5</accession>
<keyword evidence="3" id="KW-1185">Reference proteome</keyword>
<proteinExistence type="predicted"/>
<dbReference type="EMBL" id="BAABHF010000026">
    <property type="protein sequence ID" value="GAA4501652.1"/>
    <property type="molecule type" value="Genomic_DNA"/>
</dbReference>
<dbReference type="InterPro" id="IPR009317">
    <property type="entry name" value="ChaB"/>
</dbReference>
<feature type="compositionally biased region" description="Basic and acidic residues" evidence="1">
    <location>
        <begin position="99"/>
        <end position="115"/>
    </location>
</feature>
<organism evidence="2 3">
    <name type="scientific">Actinoallomurus oryzae</name>
    <dbReference type="NCBI Taxonomy" id="502180"/>
    <lineage>
        <taxon>Bacteria</taxon>
        <taxon>Bacillati</taxon>
        <taxon>Actinomycetota</taxon>
        <taxon>Actinomycetes</taxon>
        <taxon>Streptosporangiales</taxon>
        <taxon>Thermomonosporaceae</taxon>
        <taxon>Actinoallomurus</taxon>
    </lineage>
</organism>
<evidence type="ECO:0000313" key="3">
    <source>
        <dbReference type="Proteomes" id="UP001500503"/>
    </source>
</evidence>
<dbReference type="RefSeq" id="WP_345468360.1">
    <property type="nucleotide sequence ID" value="NZ_BAABHF010000026.1"/>
</dbReference>
<dbReference type="Proteomes" id="UP001500503">
    <property type="component" value="Unassembled WGS sequence"/>
</dbReference>
<feature type="region of interest" description="Disordered" evidence="1">
    <location>
        <begin position="1"/>
        <end position="141"/>
    </location>
</feature>
<dbReference type="Gene3D" id="1.10.1740.70">
    <property type="entry name" value="ChaB"/>
    <property type="match status" value="1"/>
</dbReference>
<feature type="compositionally biased region" description="Basic and acidic residues" evidence="1">
    <location>
        <begin position="60"/>
        <end position="70"/>
    </location>
</feature>